<dbReference type="Proteomes" id="UP000315128">
    <property type="component" value="Chromosome"/>
</dbReference>
<proteinExistence type="predicted"/>
<dbReference type="AlphaFoldDB" id="A0A514Z9Y3"/>
<evidence type="ECO:0000313" key="1">
    <source>
        <dbReference type="EMBL" id="QDK71375.1"/>
    </source>
</evidence>
<sequence length="151" mass="17451">MTIKKFPSQEFPQLPSVEIDVQEGWESQSLPNSVIALTKEDSSSFFSNVLIDIKKVEKSYDFASNTAELQKYIQNFEKLNIFSNSLYEINDQQWKVEEFAYINQNIGALAQLVAISFIMSNDTKFMISVTGRLSFKKKKRKIKIMKKSKKC</sequence>
<reference evidence="1 2" key="1">
    <citation type="submission" date="2019-07" db="EMBL/GenBank/DDBJ databases">
        <title>Genome sequencing of KACC 19320.</title>
        <authorList>
            <person name="Heo J."/>
            <person name="Kim S.-J."/>
            <person name="Kim J.-S."/>
            <person name="Hong S.-B."/>
            <person name="Kwon S.-W."/>
        </authorList>
    </citation>
    <scope>NUCLEOTIDE SEQUENCE [LARGE SCALE GENOMIC DNA]</scope>
    <source>
        <strain evidence="1 2">KACC 19320</strain>
    </source>
</reference>
<dbReference type="RefSeq" id="WP_142766944.1">
    <property type="nucleotide sequence ID" value="NZ_CP041356.1"/>
</dbReference>
<organism evidence="1 2">
    <name type="scientific">Lactococcus protaetiae</name>
    <dbReference type="NCBI Taxonomy" id="2592653"/>
    <lineage>
        <taxon>Bacteria</taxon>
        <taxon>Bacillati</taxon>
        <taxon>Bacillota</taxon>
        <taxon>Bacilli</taxon>
        <taxon>Lactobacillales</taxon>
        <taxon>Streptococcaceae</taxon>
        <taxon>Lactococcus</taxon>
    </lineage>
</organism>
<keyword evidence="2" id="KW-1185">Reference proteome</keyword>
<accession>A0A514Z9Y3</accession>
<name>A0A514Z9Y3_9LACT</name>
<dbReference type="OrthoDB" id="5146554at2"/>
<evidence type="ECO:0008006" key="3">
    <source>
        <dbReference type="Google" id="ProtNLM"/>
    </source>
</evidence>
<dbReference type="KEGG" id="lack:FLP15_09680"/>
<dbReference type="Gene3D" id="3.40.1000.10">
    <property type="entry name" value="Mog1/PsbP, alpha/beta/alpha sandwich"/>
    <property type="match status" value="1"/>
</dbReference>
<gene>
    <name evidence="1" type="ORF">FLP15_09680</name>
</gene>
<dbReference type="EMBL" id="CP041356">
    <property type="protein sequence ID" value="QDK71375.1"/>
    <property type="molecule type" value="Genomic_DNA"/>
</dbReference>
<evidence type="ECO:0000313" key="2">
    <source>
        <dbReference type="Proteomes" id="UP000315128"/>
    </source>
</evidence>
<protein>
    <recommendedName>
        <fullName evidence="3">DUF1795 domain-containing protein</fullName>
    </recommendedName>
</protein>